<dbReference type="EMBL" id="VYUA01000103">
    <property type="protein sequence ID" value="KAB2587499.1"/>
    <property type="molecule type" value="Genomic_DNA"/>
</dbReference>
<evidence type="ECO:0000313" key="1">
    <source>
        <dbReference type="EMBL" id="KAB2587499.1"/>
    </source>
</evidence>
<organism evidence="1 2">
    <name type="scientific">Streptomyces arboris</name>
    <dbReference type="NCBI Taxonomy" id="2600619"/>
    <lineage>
        <taxon>Bacteria</taxon>
        <taxon>Bacillati</taxon>
        <taxon>Actinomycetota</taxon>
        <taxon>Actinomycetes</taxon>
        <taxon>Kitasatosporales</taxon>
        <taxon>Streptomycetaceae</taxon>
        <taxon>Streptomyces</taxon>
    </lineage>
</organism>
<protein>
    <submittedName>
        <fullName evidence="1">Integrase</fullName>
    </submittedName>
</protein>
<name>A0A5N5EAI3_9ACTN</name>
<reference evidence="1 2" key="1">
    <citation type="submission" date="2019-09" db="EMBL/GenBank/DDBJ databases">
        <authorList>
            <person name="Liu P."/>
        </authorList>
    </citation>
    <scope>NUCLEOTIDE SEQUENCE [LARGE SCALE GENOMIC DNA]</scope>
    <source>
        <strain evidence="1 2">TRM68085</strain>
    </source>
</reference>
<dbReference type="AlphaFoldDB" id="A0A5N5EAI3"/>
<proteinExistence type="predicted"/>
<sequence>MKEFLGHAHIGVTAGVYAHVRLRFQRQGIDALVGILSQTDAPDDSPTAAVVR</sequence>
<gene>
    <name evidence="1" type="ORF">F5983_37660</name>
</gene>
<dbReference type="Proteomes" id="UP000326907">
    <property type="component" value="Unassembled WGS sequence"/>
</dbReference>
<keyword evidence="2" id="KW-1185">Reference proteome</keyword>
<evidence type="ECO:0000313" key="2">
    <source>
        <dbReference type="Proteomes" id="UP000326907"/>
    </source>
</evidence>
<comment type="caution">
    <text evidence="1">The sequence shown here is derived from an EMBL/GenBank/DDBJ whole genome shotgun (WGS) entry which is preliminary data.</text>
</comment>
<accession>A0A5N5EAI3</accession>